<evidence type="ECO:0000256" key="2">
    <source>
        <dbReference type="ARBA" id="ARBA00022450"/>
    </source>
</evidence>
<feature type="region of interest" description="Disordered" evidence="4">
    <location>
        <begin position="1108"/>
        <end position="1143"/>
    </location>
</feature>
<dbReference type="Gene3D" id="1.10.1200.10">
    <property type="entry name" value="ACP-like"/>
    <property type="match status" value="1"/>
</dbReference>
<dbReference type="SUPFAM" id="SSF56801">
    <property type="entry name" value="Acetyl-CoA synthetase-like"/>
    <property type="match status" value="1"/>
</dbReference>
<dbReference type="Pfam" id="PF00668">
    <property type="entry name" value="Condensation"/>
    <property type="match status" value="1"/>
</dbReference>
<keyword evidence="3" id="KW-0597">Phosphoprotein</keyword>
<dbReference type="SMART" id="SM00823">
    <property type="entry name" value="PKS_PP"/>
    <property type="match status" value="1"/>
</dbReference>
<reference evidence="6 7" key="1">
    <citation type="submission" date="2024-07" db="EMBL/GenBank/DDBJ databases">
        <authorList>
            <person name="Tripathy S."/>
        </authorList>
    </citation>
    <scope>NUCLEOTIDE SEQUENCE [LARGE SCALE GENOMIC DNA]</scope>
    <source>
        <strain evidence="6 7">VB-61278_2</strain>
    </source>
</reference>
<keyword evidence="7" id="KW-1185">Reference proteome</keyword>
<dbReference type="Gene3D" id="3.30.559.30">
    <property type="entry name" value="Nonribosomal peptide synthetase, condensation domain"/>
    <property type="match status" value="1"/>
</dbReference>
<dbReference type="InterPro" id="IPR000873">
    <property type="entry name" value="AMP-dep_synth/lig_dom"/>
</dbReference>
<dbReference type="InterPro" id="IPR044894">
    <property type="entry name" value="TubC_N_sf"/>
</dbReference>
<comment type="caution">
    <text evidence="6">The sequence shown here is derived from an EMBL/GenBank/DDBJ whole genome shotgun (WGS) entry which is preliminary data.</text>
</comment>
<evidence type="ECO:0000256" key="1">
    <source>
        <dbReference type="ARBA" id="ARBA00001957"/>
    </source>
</evidence>
<dbReference type="NCBIfam" id="TIGR01733">
    <property type="entry name" value="AA-adenyl-dom"/>
    <property type="match status" value="1"/>
</dbReference>
<dbReference type="Pfam" id="PF00501">
    <property type="entry name" value="AMP-binding"/>
    <property type="match status" value="1"/>
</dbReference>
<proteinExistence type="predicted"/>
<dbReference type="Gene3D" id="3.40.50.980">
    <property type="match status" value="2"/>
</dbReference>
<dbReference type="PANTHER" id="PTHR45527">
    <property type="entry name" value="NONRIBOSOMAL PEPTIDE SYNTHETASE"/>
    <property type="match status" value="1"/>
</dbReference>
<name>A0ABW8WNT9_9CYAN</name>
<gene>
    <name evidence="6" type="ORF">AB0759_18720</name>
</gene>
<dbReference type="InterPro" id="IPR025110">
    <property type="entry name" value="AMP-bd_C"/>
</dbReference>
<dbReference type="SUPFAM" id="SSF52777">
    <property type="entry name" value="CoA-dependent acyltransferases"/>
    <property type="match status" value="2"/>
</dbReference>
<dbReference type="Pfam" id="PF00550">
    <property type="entry name" value="PP-binding"/>
    <property type="match status" value="1"/>
</dbReference>
<evidence type="ECO:0000313" key="6">
    <source>
        <dbReference type="EMBL" id="MFL9462647.1"/>
    </source>
</evidence>
<evidence type="ECO:0000256" key="3">
    <source>
        <dbReference type="ARBA" id="ARBA00022553"/>
    </source>
</evidence>
<dbReference type="CDD" id="cd19531">
    <property type="entry name" value="LCL_NRPS-like"/>
    <property type="match status" value="1"/>
</dbReference>
<dbReference type="SUPFAM" id="SSF47336">
    <property type="entry name" value="ACP-like"/>
    <property type="match status" value="1"/>
</dbReference>
<dbReference type="InterPro" id="IPR009081">
    <property type="entry name" value="PP-bd_ACP"/>
</dbReference>
<dbReference type="Gene3D" id="3.30.559.10">
    <property type="entry name" value="Chloramphenicol acetyltransferase-like domain"/>
    <property type="match status" value="1"/>
</dbReference>
<keyword evidence="2" id="KW-0596">Phosphopantetheine</keyword>
<dbReference type="Gene3D" id="2.30.38.10">
    <property type="entry name" value="Luciferase, Domain 3"/>
    <property type="match status" value="1"/>
</dbReference>
<dbReference type="RefSeq" id="WP_408019842.1">
    <property type="nucleotide sequence ID" value="NZ_JBFQGM010000006.1"/>
</dbReference>
<dbReference type="PROSITE" id="PS50075">
    <property type="entry name" value="CARRIER"/>
    <property type="match status" value="1"/>
</dbReference>
<dbReference type="Pfam" id="PF13193">
    <property type="entry name" value="AMP-binding_C"/>
    <property type="match status" value="1"/>
</dbReference>
<dbReference type="Gene3D" id="3.30.300.30">
    <property type="match status" value="1"/>
</dbReference>
<dbReference type="PANTHER" id="PTHR45527:SF1">
    <property type="entry name" value="FATTY ACID SYNTHASE"/>
    <property type="match status" value="1"/>
</dbReference>
<dbReference type="InterPro" id="IPR036736">
    <property type="entry name" value="ACP-like_sf"/>
</dbReference>
<feature type="compositionally biased region" description="Basic and acidic residues" evidence="4">
    <location>
        <begin position="1117"/>
        <end position="1130"/>
    </location>
</feature>
<dbReference type="Gene3D" id="1.10.10.1830">
    <property type="entry name" value="Non-ribosomal peptide synthase, adenylation domain"/>
    <property type="match status" value="1"/>
</dbReference>
<protein>
    <submittedName>
        <fullName evidence="6">Amino acid adenylation domain-containing protein</fullName>
    </submittedName>
</protein>
<dbReference type="InterPro" id="IPR001242">
    <property type="entry name" value="Condensation_dom"/>
</dbReference>
<dbReference type="EMBL" id="JBFQGM010000006">
    <property type="protein sequence ID" value="MFL9462647.1"/>
    <property type="molecule type" value="Genomic_DNA"/>
</dbReference>
<dbReference type="InterPro" id="IPR041464">
    <property type="entry name" value="TubC_N"/>
</dbReference>
<evidence type="ECO:0000313" key="7">
    <source>
        <dbReference type="Proteomes" id="UP001628874"/>
    </source>
</evidence>
<evidence type="ECO:0000259" key="5">
    <source>
        <dbReference type="PROSITE" id="PS50075"/>
    </source>
</evidence>
<feature type="domain" description="Carrier" evidence="5">
    <location>
        <begin position="1029"/>
        <end position="1108"/>
    </location>
</feature>
<dbReference type="InterPro" id="IPR045851">
    <property type="entry name" value="AMP-bd_C_sf"/>
</dbReference>
<dbReference type="Pfam" id="PF18563">
    <property type="entry name" value="TubC_N"/>
    <property type="match status" value="1"/>
</dbReference>
<sequence>MNLVEFLQELSAKNVELWVDGGKLRYRGPQDVLTPELLNDIKRFKEKIILLLQKGTETAQTISLRPMERNGHIPLSFAQQRMWFLQQLDVNTSFYNLPAAMRFVGTLDVTALEYSFNYIISRHETLRTNFIQVNGQPFQVIHPRLSLKLTVVDLRSESERESYCQQLAVEETQRPFDLATDPLVRASLFKLTETEHILLLVIHHIVSDGWSMGVLIREIAAAYQAVCSQKPIALPKLSVQYADFAIWQQQWLQREELAKQLAYWKEKLAGATALLELPTDRPRPAIQTYRGKTEKFALTKELRSALAVLSQQQGVTLFMMLLAAFQTLLYRYSNQTDICVGTPIGNRNGKEIEGLIGLFLNTLVLRSDLSANPSFSDLLSQVRQVALDAYAHQDLPFEQLVEQLQPERSLSYAPLFQVMFVLLVAPTSQLQLPGLTLSPFPIESLTAKFDLTLSLENTGTGLIGYLEYNTDLFDAATIARMVEHYQTLLEAVVANPHQKISELPLLTAKEKHQILVEWNDTQLDYPKQLCLHSLFEQQVEKTPDAVAVVFENEQLTYTQLNAKANQLAHHLLQLGVGPEVLVAICVERSIEMLVGLLAILKAGGAYVPLDPIYPPERLAYILEDSGAKVLLAQQAVAELLPETHGHVVYLDTDWPIHQSSSNPNTHVCADNLAYAIYTSGSTGRPKGVQIPHRAVVNFLNSMSAQPGIGSEDVLVAVTTITFDIAALELFLPLSRGAWVVLTRDLIADGGQSTAALGTSSATVMQGTPATWRALMQAGFLGNPQLKILCGGEALDRELAAQLLERADSLWNMYGPTETTIWSAVSQVQPDSGAVSIGRAIANTQFYILDVNLQPVPVGVAGELHIGGDGLARGYLSRPELTAEKFIPNPFSKKPGERLYKTGDLVRYLKDGNIEYIGRIDHQVKVRGFRIELAEIEALLSQHPTVQHTVVIAKDIAGDKRLVAYLVPQAQTTPALSELRSFLKQQLPEYMVPSYFMVLDAFPLTPNGKVDRKALPTPDQTRIEAQAYVAPRNEVERILSHVWQEVLNLERVGVNDNFFELGGHSLLVVQVHSKLNQKLLGNINKEISVVDLFKYPTISTLAQYLRQEQNGATPARQKINDRASKQIEALKRQPLMKQRKKNNG</sequence>
<dbReference type="CDD" id="cd12116">
    <property type="entry name" value="A_NRPS_Ta1_like"/>
    <property type="match status" value="1"/>
</dbReference>
<accession>A0ABW8WNT9</accession>
<organism evidence="6 7">
    <name type="scientific">Scytonema tolypothrichoides VB-61278_2</name>
    <dbReference type="NCBI Taxonomy" id="3232314"/>
    <lineage>
        <taxon>Bacteria</taxon>
        <taxon>Bacillati</taxon>
        <taxon>Cyanobacteriota</taxon>
        <taxon>Cyanophyceae</taxon>
        <taxon>Nostocales</taxon>
        <taxon>Scytonemataceae</taxon>
        <taxon>Scytonema</taxon>
    </lineage>
</organism>
<dbReference type="InterPro" id="IPR020806">
    <property type="entry name" value="PKS_PP-bd"/>
</dbReference>
<comment type="cofactor">
    <cofactor evidence="1">
        <name>pantetheine 4'-phosphate</name>
        <dbReference type="ChEBI" id="CHEBI:47942"/>
    </cofactor>
</comment>
<evidence type="ECO:0000256" key="4">
    <source>
        <dbReference type="SAM" id="MobiDB-lite"/>
    </source>
</evidence>
<dbReference type="InterPro" id="IPR023213">
    <property type="entry name" value="CAT-like_dom_sf"/>
</dbReference>
<dbReference type="Proteomes" id="UP001628874">
    <property type="component" value="Unassembled WGS sequence"/>
</dbReference>
<dbReference type="InterPro" id="IPR010071">
    <property type="entry name" value="AA_adenyl_dom"/>
</dbReference>